<dbReference type="PROSITE" id="PS51755">
    <property type="entry name" value="OMPR_PHOB"/>
    <property type="match status" value="1"/>
</dbReference>
<feature type="modified residue" description="4-aspartylphosphate" evidence="2">
    <location>
        <position position="53"/>
    </location>
</feature>
<proteinExistence type="predicted"/>
<dbReference type="InterPro" id="IPR001867">
    <property type="entry name" value="OmpR/PhoB-type_DNA-bd"/>
</dbReference>
<dbReference type="Pfam" id="PF00486">
    <property type="entry name" value="Trans_reg_C"/>
    <property type="match status" value="1"/>
</dbReference>
<dbReference type="EMBL" id="BONX01000074">
    <property type="protein sequence ID" value="GIH01525.1"/>
    <property type="molecule type" value="Genomic_DNA"/>
</dbReference>
<dbReference type="SMART" id="SM00862">
    <property type="entry name" value="Trans_reg_C"/>
    <property type="match status" value="1"/>
</dbReference>
<evidence type="ECO:0000256" key="2">
    <source>
        <dbReference type="PROSITE-ProRule" id="PRU00169"/>
    </source>
</evidence>
<keyword evidence="7" id="KW-1185">Reference proteome</keyword>
<feature type="domain" description="Response regulatory" evidence="4">
    <location>
        <begin position="4"/>
        <end position="117"/>
    </location>
</feature>
<dbReference type="InterPro" id="IPR001789">
    <property type="entry name" value="Sig_transdc_resp-reg_receiver"/>
</dbReference>
<evidence type="ECO:0000313" key="7">
    <source>
        <dbReference type="Proteomes" id="UP000621500"/>
    </source>
</evidence>
<sequence>MCANVLVAEDDPRQAEVLRRYLEAEGHRAVVVTDGNQAVDRLRAGDIDLVMLDVLMPALDGLTACRMIRARSDVPVLMLTARDAEDDVLLGLDTGADDYVTKPYSPRQLMARVRTLLRRVPVDPGNVRRVGALTVHLDRYLVMLDGREIVCTPGEFGILAALADAPGRVFSRTQLLRQTAGLERESTERTIDSHVKNVRKKIEDDPRRPTRLLTVYGAGYKLVA</sequence>
<keyword evidence="2" id="KW-0597">Phosphoprotein</keyword>
<dbReference type="SUPFAM" id="SSF52172">
    <property type="entry name" value="CheY-like"/>
    <property type="match status" value="1"/>
</dbReference>
<dbReference type="RefSeq" id="WP_203862778.1">
    <property type="nucleotide sequence ID" value="NZ_BAAAZQ010000042.1"/>
</dbReference>
<evidence type="ECO:0000259" key="5">
    <source>
        <dbReference type="PROSITE" id="PS51755"/>
    </source>
</evidence>
<dbReference type="InterPro" id="IPR039420">
    <property type="entry name" value="WalR-like"/>
</dbReference>
<name>A0ABQ4F3S0_9ACTN</name>
<organism evidence="6 7">
    <name type="scientific">Plantactinospora mayteni</name>
    <dbReference type="NCBI Taxonomy" id="566021"/>
    <lineage>
        <taxon>Bacteria</taxon>
        <taxon>Bacillati</taxon>
        <taxon>Actinomycetota</taxon>
        <taxon>Actinomycetes</taxon>
        <taxon>Micromonosporales</taxon>
        <taxon>Micromonosporaceae</taxon>
        <taxon>Plantactinospora</taxon>
    </lineage>
</organism>
<reference evidence="6 7" key="1">
    <citation type="submission" date="2021-01" db="EMBL/GenBank/DDBJ databases">
        <title>Whole genome shotgun sequence of Plantactinospora mayteni NBRC 109088.</title>
        <authorList>
            <person name="Komaki H."/>
            <person name="Tamura T."/>
        </authorList>
    </citation>
    <scope>NUCLEOTIDE SEQUENCE [LARGE SCALE GENOMIC DNA]</scope>
    <source>
        <strain evidence="6 7">NBRC 109088</strain>
    </source>
</reference>
<evidence type="ECO:0000259" key="4">
    <source>
        <dbReference type="PROSITE" id="PS50110"/>
    </source>
</evidence>
<dbReference type="PANTHER" id="PTHR48111">
    <property type="entry name" value="REGULATOR OF RPOS"/>
    <property type="match status" value="1"/>
</dbReference>
<evidence type="ECO:0000313" key="6">
    <source>
        <dbReference type="EMBL" id="GIH01525.1"/>
    </source>
</evidence>
<dbReference type="GO" id="GO:0003677">
    <property type="term" value="F:DNA binding"/>
    <property type="evidence" value="ECO:0007669"/>
    <property type="project" value="UniProtKB-KW"/>
</dbReference>
<dbReference type="SMART" id="SM00448">
    <property type="entry name" value="REC"/>
    <property type="match status" value="1"/>
</dbReference>
<feature type="domain" description="OmpR/PhoB-type" evidence="5">
    <location>
        <begin position="125"/>
        <end position="224"/>
    </location>
</feature>
<keyword evidence="1 3" id="KW-0238">DNA-binding</keyword>
<dbReference type="Gene3D" id="3.40.50.2300">
    <property type="match status" value="1"/>
</dbReference>
<dbReference type="PANTHER" id="PTHR48111:SF59">
    <property type="entry name" value="TRANSCRIPTIONAL REGULATORY PROTEIN BAER"/>
    <property type="match status" value="1"/>
</dbReference>
<dbReference type="CDD" id="cd17574">
    <property type="entry name" value="REC_OmpR"/>
    <property type="match status" value="1"/>
</dbReference>
<accession>A0ABQ4F3S0</accession>
<evidence type="ECO:0000256" key="3">
    <source>
        <dbReference type="PROSITE-ProRule" id="PRU01091"/>
    </source>
</evidence>
<dbReference type="Gene3D" id="6.10.250.690">
    <property type="match status" value="1"/>
</dbReference>
<dbReference type="InterPro" id="IPR036388">
    <property type="entry name" value="WH-like_DNA-bd_sf"/>
</dbReference>
<comment type="caution">
    <text evidence="6">The sequence shown here is derived from an EMBL/GenBank/DDBJ whole genome shotgun (WGS) entry which is preliminary data.</text>
</comment>
<dbReference type="InterPro" id="IPR011006">
    <property type="entry name" value="CheY-like_superfamily"/>
</dbReference>
<dbReference type="Gene3D" id="1.10.10.10">
    <property type="entry name" value="Winged helix-like DNA-binding domain superfamily/Winged helix DNA-binding domain"/>
    <property type="match status" value="1"/>
</dbReference>
<protein>
    <submittedName>
        <fullName evidence="6">DNA-binding response regulator</fullName>
    </submittedName>
</protein>
<dbReference type="PROSITE" id="PS50110">
    <property type="entry name" value="RESPONSE_REGULATORY"/>
    <property type="match status" value="1"/>
</dbReference>
<dbReference type="Proteomes" id="UP000621500">
    <property type="component" value="Unassembled WGS sequence"/>
</dbReference>
<dbReference type="CDD" id="cd00383">
    <property type="entry name" value="trans_reg_C"/>
    <property type="match status" value="1"/>
</dbReference>
<gene>
    <name evidence="6" type="ORF">Pma05_80970</name>
</gene>
<evidence type="ECO:0000256" key="1">
    <source>
        <dbReference type="ARBA" id="ARBA00023125"/>
    </source>
</evidence>
<dbReference type="Pfam" id="PF00072">
    <property type="entry name" value="Response_reg"/>
    <property type="match status" value="1"/>
</dbReference>
<feature type="DNA-binding region" description="OmpR/PhoB-type" evidence="3">
    <location>
        <begin position="125"/>
        <end position="224"/>
    </location>
</feature>